<feature type="compositionally biased region" description="Gly residues" evidence="1">
    <location>
        <begin position="97"/>
        <end position="112"/>
    </location>
</feature>
<proteinExistence type="predicted"/>
<dbReference type="EMBL" id="JAIVGD010000023">
    <property type="protein sequence ID" value="KAH0743369.1"/>
    <property type="molecule type" value="Genomic_DNA"/>
</dbReference>
<accession>A0ABQ7U9R1</accession>
<evidence type="ECO:0000313" key="2">
    <source>
        <dbReference type="EMBL" id="KAH0743369.1"/>
    </source>
</evidence>
<evidence type="ECO:0000313" key="3">
    <source>
        <dbReference type="Proteomes" id="UP000826656"/>
    </source>
</evidence>
<feature type="region of interest" description="Disordered" evidence="1">
    <location>
        <begin position="305"/>
        <end position="337"/>
    </location>
</feature>
<feature type="compositionally biased region" description="Basic and acidic residues" evidence="1">
    <location>
        <begin position="326"/>
        <end position="337"/>
    </location>
</feature>
<keyword evidence="3" id="KW-1185">Reference proteome</keyword>
<dbReference type="PANTHER" id="PTHR31286">
    <property type="entry name" value="GLYCINE-RICH CELL WALL STRUCTURAL PROTEIN 1.8-LIKE"/>
    <property type="match status" value="1"/>
</dbReference>
<organism evidence="2 3">
    <name type="scientific">Solanum tuberosum</name>
    <name type="common">Potato</name>
    <dbReference type="NCBI Taxonomy" id="4113"/>
    <lineage>
        <taxon>Eukaryota</taxon>
        <taxon>Viridiplantae</taxon>
        <taxon>Streptophyta</taxon>
        <taxon>Embryophyta</taxon>
        <taxon>Tracheophyta</taxon>
        <taxon>Spermatophyta</taxon>
        <taxon>Magnoliopsida</taxon>
        <taxon>eudicotyledons</taxon>
        <taxon>Gunneridae</taxon>
        <taxon>Pentapetalae</taxon>
        <taxon>asterids</taxon>
        <taxon>lamiids</taxon>
        <taxon>Solanales</taxon>
        <taxon>Solanaceae</taxon>
        <taxon>Solanoideae</taxon>
        <taxon>Solaneae</taxon>
        <taxon>Solanum</taxon>
    </lineage>
</organism>
<sequence>MNQTRPSCARVKVEVDLLREFPKRINIGMRKQSGEVTEKWITIRYDHVPKYCKTCKIQGHDEEQCYVLNPNLYPKENVEKEEEMEKGGESSGKGENTEGGRGVGGGRQGGGKTEQIRHKKNIQHDQEGITTGNNFGALNDQEECGETQGGQKVRVKGIETKKWVEEVFQKTSKIDEGNSIKNTEEKINRVDDEETAGSESFKNSAVIEIRGKQKCSELDARSSNMGNTCLAMVEFQGVQDNDGILSENKIGDNQNQGDEISDLQELTAEEIQKRRDKEEDDEFDEIIDKVGRDWDLSSRKIKLLESGAKKSKANQNTVPLQVKTRSSKERSSEDISQ</sequence>
<comment type="caution">
    <text evidence="2">The sequence shown here is derived from an EMBL/GenBank/DDBJ whole genome shotgun (WGS) entry which is preliminary data.</text>
</comment>
<dbReference type="Proteomes" id="UP000826656">
    <property type="component" value="Unassembled WGS sequence"/>
</dbReference>
<evidence type="ECO:0000256" key="1">
    <source>
        <dbReference type="SAM" id="MobiDB-lite"/>
    </source>
</evidence>
<dbReference type="PANTHER" id="PTHR31286:SF179">
    <property type="entry name" value="RNASE H TYPE-1 DOMAIN-CONTAINING PROTEIN"/>
    <property type="match status" value="1"/>
</dbReference>
<dbReference type="InterPro" id="IPR040256">
    <property type="entry name" value="At4g02000-like"/>
</dbReference>
<reference evidence="2 3" key="1">
    <citation type="journal article" date="2021" name="bioRxiv">
        <title>Chromosome-scale and haplotype-resolved genome assembly of a tetraploid potato cultivar.</title>
        <authorList>
            <person name="Sun H."/>
            <person name="Jiao W.-B."/>
            <person name="Krause K."/>
            <person name="Campoy J.A."/>
            <person name="Goel M."/>
            <person name="Folz-Donahue K."/>
            <person name="Kukat C."/>
            <person name="Huettel B."/>
            <person name="Schneeberger K."/>
        </authorList>
    </citation>
    <scope>NUCLEOTIDE SEQUENCE [LARGE SCALE GENOMIC DNA]</scope>
    <source>
        <strain evidence="2">SolTubOtavaFocal</strain>
        <tissue evidence="2">Leaves</tissue>
    </source>
</reference>
<name>A0ABQ7U9R1_SOLTU</name>
<protein>
    <submittedName>
        <fullName evidence="2">Uncharacterized protein</fullName>
    </submittedName>
</protein>
<gene>
    <name evidence="2" type="ORF">KY290_031362</name>
</gene>
<feature type="region of interest" description="Disordered" evidence="1">
    <location>
        <begin position="79"/>
        <end position="115"/>
    </location>
</feature>